<comment type="caution">
    <text evidence="1">The sequence shown here is derived from an EMBL/GenBank/DDBJ whole genome shotgun (WGS) entry which is preliminary data.</text>
</comment>
<dbReference type="AlphaFoldDB" id="A0A8X6FCM4"/>
<protein>
    <submittedName>
        <fullName evidence="1">Uncharacterized protein</fullName>
    </submittedName>
</protein>
<name>A0A8X6FCM4_TRICU</name>
<accession>A0A8X6FCM4</accession>
<proteinExistence type="predicted"/>
<keyword evidence="2" id="KW-1185">Reference proteome</keyword>
<organism evidence="1 2">
    <name type="scientific">Trichonephila clavata</name>
    <name type="common">Joro spider</name>
    <name type="synonym">Nephila clavata</name>
    <dbReference type="NCBI Taxonomy" id="2740835"/>
    <lineage>
        <taxon>Eukaryota</taxon>
        <taxon>Metazoa</taxon>
        <taxon>Ecdysozoa</taxon>
        <taxon>Arthropoda</taxon>
        <taxon>Chelicerata</taxon>
        <taxon>Arachnida</taxon>
        <taxon>Araneae</taxon>
        <taxon>Araneomorphae</taxon>
        <taxon>Entelegynae</taxon>
        <taxon>Araneoidea</taxon>
        <taxon>Nephilidae</taxon>
        <taxon>Trichonephila</taxon>
    </lineage>
</organism>
<dbReference type="EMBL" id="BMAO01021713">
    <property type="protein sequence ID" value="GFQ76960.1"/>
    <property type="molecule type" value="Genomic_DNA"/>
</dbReference>
<evidence type="ECO:0000313" key="2">
    <source>
        <dbReference type="Proteomes" id="UP000887116"/>
    </source>
</evidence>
<reference evidence="1" key="1">
    <citation type="submission" date="2020-07" db="EMBL/GenBank/DDBJ databases">
        <title>Multicomponent nature underlies the extraordinary mechanical properties of spider dragline silk.</title>
        <authorList>
            <person name="Kono N."/>
            <person name="Nakamura H."/>
            <person name="Mori M."/>
            <person name="Yoshida Y."/>
            <person name="Ohtoshi R."/>
            <person name="Malay A.D."/>
            <person name="Moran D.A.P."/>
            <person name="Tomita M."/>
            <person name="Numata K."/>
            <person name="Arakawa K."/>
        </authorList>
    </citation>
    <scope>NUCLEOTIDE SEQUENCE</scope>
</reference>
<evidence type="ECO:0000313" key="1">
    <source>
        <dbReference type="EMBL" id="GFQ76960.1"/>
    </source>
</evidence>
<gene>
    <name evidence="1" type="ORF">TNCT_485111</name>
</gene>
<dbReference type="Proteomes" id="UP000887116">
    <property type="component" value="Unassembled WGS sequence"/>
</dbReference>
<sequence length="72" mass="8267">MSLSTNSIVESKFGQHEYLWKEVEPQSLCEGRLVTSAMRTGHIFVASRSDLAMSRDFVVSLCRNREERLHLP</sequence>